<evidence type="ECO:0000313" key="8">
    <source>
        <dbReference type="Proteomes" id="UP000326532"/>
    </source>
</evidence>
<sequence length="497" mass="54303">MDNLDSLKPNANYDSTIFLNPIPSGSAADSLNWSSFRKWNIMILLGLSTGVGLSVENFLGNLAPDLYQEFPDEPNSAIHRLLNVIVPMVGPGALIFVSLGVVYGRRLSLLLSMVILCATSLWAGLTTSFQSLYAARIIQGLACGPTDALFLTVIQDCTFVHERGHMLGAVVMLQLALQAALSIAVTYVTIHTNLRWTFIVYACLEAFCVVWMFLVMPETRRDRFHQEGREPITVAEHRQIRQNLPAMTLKDSLAAGHTSSNGAGHEFGRLMRQILIALTRPTNWWCILLTTVTTGAYIGYCNFFATILTKPPYSWPSANVGLINLTVFPAAFLNWLITGWASDRMILRYVRGNTEAILPEYRLIPLLFPALCAIAGHIGFGCLAEHYLVTNPGGPQAHWFALAVISCLQYIGFGGVLEVVLTFLGSTIDPDASLATMTAVTVCRDLAAFGISYGTFDFSTNVGYAASFGIYAMLIGVLLLGAIPIVIFGVRAQHTVH</sequence>
<feature type="transmembrane region" description="Helical" evidence="5">
    <location>
        <begin position="133"/>
        <end position="154"/>
    </location>
</feature>
<dbReference type="InterPro" id="IPR020846">
    <property type="entry name" value="MFS_dom"/>
</dbReference>
<feature type="transmembrane region" description="Helical" evidence="5">
    <location>
        <begin position="196"/>
        <end position="216"/>
    </location>
</feature>
<name>A0A5N6DU43_ASPPA</name>
<feature type="transmembrane region" description="Helical" evidence="5">
    <location>
        <begin position="399"/>
        <end position="424"/>
    </location>
</feature>
<dbReference type="InterPro" id="IPR036259">
    <property type="entry name" value="MFS_trans_sf"/>
</dbReference>
<evidence type="ECO:0000256" key="5">
    <source>
        <dbReference type="SAM" id="Phobius"/>
    </source>
</evidence>
<feature type="transmembrane region" description="Helical" evidence="5">
    <location>
        <begin position="41"/>
        <end position="60"/>
    </location>
</feature>
<evidence type="ECO:0000313" key="7">
    <source>
        <dbReference type="EMBL" id="KAB8208716.1"/>
    </source>
</evidence>
<keyword evidence="8" id="KW-1185">Reference proteome</keyword>
<feature type="transmembrane region" description="Helical" evidence="5">
    <location>
        <begin position="436"/>
        <end position="456"/>
    </location>
</feature>
<feature type="transmembrane region" description="Helical" evidence="5">
    <location>
        <begin position="166"/>
        <end position="190"/>
    </location>
</feature>
<feature type="transmembrane region" description="Helical" evidence="5">
    <location>
        <begin position="468"/>
        <end position="490"/>
    </location>
</feature>
<dbReference type="Pfam" id="PF07690">
    <property type="entry name" value="MFS_1"/>
    <property type="match status" value="1"/>
</dbReference>
<organism evidence="7 8">
    <name type="scientific">Aspergillus parasiticus</name>
    <dbReference type="NCBI Taxonomy" id="5067"/>
    <lineage>
        <taxon>Eukaryota</taxon>
        <taxon>Fungi</taxon>
        <taxon>Dikarya</taxon>
        <taxon>Ascomycota</taxon>
        <taxon>Pezizomycotina</taxon>
        <taxon>Eurotiomycetes</taxon>
        <taxon>Eurotiomycetidae</taxon>
        <taxon>Eurotiales</taxon>
        <taxon>Aspergillaceae</taxon>
        <taxon>Aspergillus</taxon>
        <taxon>Aspergillus subgen. Circumdati</taxon>
    </lineage>
</organism>
<dbReference type="Proteomes" id="UP000326532">
    <property type="component" value="Unassembled WGS sequence"/>
</dbReference>
<dbReference type="GO" id="GO:0005886">
    <property type="term" value="C:plasma membrane"/>
    <property type="evidence" value="ECO:0007669"/>
    <property type="project" value="TreeGrafter"/>
</dbReference>
<keyword evidence="4 5" id="KW-0472">Membrane</keyword>
<keyword evidence="2 5" id="KW-0812">Transmembrane</keyword>
<dbReference type="GO" id="GO:0022857">
    <property type="term" value="F:transmembrane transporter activity"/>
    <property type="evidence" value="ECO:0007669"/>
    <property type="project" value="InterPro"/>
</dbReference>
<dbReference type="PANTHER" id="PTHR23502">
    <property type="entry name" value="MAJOR FACILITATOR SUPERFAMILY"/>
    <property type="match status" value="1"/>
</dbReference>
<dbReference type="PANTHER" id="PTHR23502:SF164">
    <property type="entry name" value="MAJOR FACILITATOR SUPERFAMILY (MFS) PROFILE DOMAIN-CONTAINING PROTEIN"/>
    <property type="match status" value="1"/>
</dbReference>
<dbReference type="AlphaFoldDB" id="A0A5N6DU43"/>
<feature type="transmembrane region" description="Helical" evidence="5">
    <location>
        <begin position="80"/>
        <end position="102"/>
    </location>
</feature>
<feature type="domain" description="Major facilitator superfamily (MFS) profile" evidence="6">
    <location>
        <begin position="38"/>
        <end position="493"/>
    </location>
</feature>
<feature type="transmembrane region" description="Helical" evidence="5">
    <location>
        <begin position="320"/>
        <end position="342"/>
    </location>
</feature>
<dbReference type="EMBL" id="ML734950">
    <property type="protein sequence ID" value="KAB8208716.1"/>
    <property type="molecule type" value="Genomic_DNA"/>
</dbReference>
<dbReference type="PROSITE" id="PS50850">
    <property type="entry name" value="MFS"/>
    <property type="match status" value="1"/>
</dbReference>
<keyword evidence="3 5" id="KW-1133">Transmembrane helix</keyword>
<evidence type="ECO:0000256" key="1">
    <source>
        <dbReference type="ARBA" id="ARBA00004141"/>
    </source>
</evidence>
<gene>
    <name evidence="7" type="ORF">BDV34DRAFT_222394</name>
</gene>
<reference evidence="7 8" key="1">
    <citation type="submission" date="2019-04" db="EMBL/GenBank/DDBJ databases">
        <title>Fungal friends and foes A comparative genomics study of 23 Aspergillus species from section Flavi.</title>
        <authorList>
            <consortium name="DOE Joint Genome Institute"/>
            <person name="Kjaerbolling I."/>
            <person name="Vesth T.C."/>
            <person name="Frisvad J.C."/>
            <person name="Nybo J.L."/>
            <person name="Theobald S."/>
            <person name="Kildgaard S."/>
            <person name="Petersen T.I."/>
            <person name="Kuo A."/>
            <person name="Sato A."/>
            <person name="Lyhne E.K."/>
            <person name="Kogle M.E."/>
            <person name="Wiebenga A."/>
            <person name="Kun R.S."/>
            <person name="Lubbers R.J."/>
            <person name="Makela M.R."/>
            <person name="Barry K."/>
            <person name="Chovatia M."/>
            <person name="Clum A."/>
            <person name="Daum C."/>
            <person name="Haridas S."/>
            <person name="He G."/>
            <person name="LaButti K."/>
            <person name="Lipzen A."/>
            <person name="Mondo S."/>
            <person name="Pangilinan J."/>
            <person name="Riley R."/>
            <person name="Salamov A."/>
            <person name="Simmons B.A."/>
            <person name="Magnuson J.K."/>
            <person name="Henrissat B."/>
            <person name="Mortensen U.H."/>
            <person name="Larsen T.O."/>
            <person name="De vries R.P."/>
            <person name="Grigoriev I.V."/>
            <person name="Machida M."/>
            <person name="Baker S.E."/>
            <person name="Andersen M.R."/>
        </authorList>
    </citation>
    <scope>NUCLEOTIDE SEQUENCE [LARGE SCALE GENOMIC DNA]</scope>
    <source>
        <strain evidence="7 8">CBS 117618</strain>
    </source>
</reference>
<feature type="transmembrane region" description="Helical" evidence="5">
    <location>
        <begin position="284"/>
        <end position="308"/>
    </location>
</feature>
<comment type="subcellular location">
    <subcellularLocation>
        <location evidence="1">Membrane</location>
        <topology evidence="1">Multi-pass membrane protein</topology>
    </subcellularLocation>
</comment>
<evidence type="ECO:0000256" key="3">
    <source>
        <dbReference type="ARBA" id="ARBA00022989"/>
    </source>
</evidence>
<feature type="transmembrane region" description="Helical" evidence="5">
    <location>
        <begin position="109"/>
        <end position="127"/>
    </location>
</feature>
<evidence type="ECO:0000256" key="4">
    <source>
        <dbReference type="ARBA" id="ARBA00023136"/>
    </source>
</evidence>
<proteinExistence type="predicted"/>
<dbReference type="VEuPathDB" id="FungiDB:BDV34DRAFT_222394"/>
<evidence type="ECO:0000256" key="2">
    <source>
        <dbReference type="ARBA" id="ARBA00022692"/>
    </source>
</evidence>
<evidence type="ECO:0000259" key="6">
    <source>
        <dbReference type="PROSITE" id="PS50850"/>
    </source>
</evidence>
<dbReference type="Gene3D" id="1.20.1250.20">
    <property type="entry name" value="MFS general substrate transporter like domains"/>
    <property type="match status" value="1"/>
</dbReference>
<dbReference type="SUPFAM" id="SSF103473">
    <property type="entry name" value="MFS general substrate transporter"/>
    <property type="match status" value="1"/>
</dbReference>
<feature type="transmembrane region" description="Helical" evidence="5">
    <location>
        <begin position="363"/>
        <end position="387"/>
    </location>
</feature>
<protein>
    <submittedName>
        <fullName evidence="7">Major facilitator superfamily domain-containing protein</fullName>
    </submittedName>
</protein>
<dbReference type="InterPro" id="IPR011701">
    <property type="entry name" value="MFS"/>
</dbReference>
<accession>A0A5N6DU43</accession>